<dbReference type="Pfam" id="PF09387">
    <property type="entry name" value="MRP"/>
    <property type="match status" value="1"/>
</dbReference>
<dbReference type="InterPro" id="IPR032680">
    <property type="entry name" value="SUN1_N"/>
</dbReference>
<sequence length="244" mass="26891">MDYSHLHTYAPPHHVPENTGYTYALSSSYSSAALDFENLHKLDPVFDSPRMSRRSLRLTTTTTSFPDDLHNDSIASNISYSGGVSERSLSRSSRQQHNTSRQSSSSRRSVSLKPILNTSLQSSFSTHVSDTSTLSTVLDESSIREQTHVDHLWGLDDDDLKAGDTTVILANGDAISAETQTTLINGYTCNDCSMMSESSNVLTAYSATRSPALSTYTTTTKVYTRDRSQKHKSSKMFVLPIMAV</sequence>
<evidence type="ECO:0000256" key="1">
    <source>
        <dbReference type="SAM" id="MobiDB-lite"/>
    </source>
</evidence>
<name>A0AAV2ZMV5_PYXAD</name>
<comment type="caution">
    <text evidence="3">The sequence shown here is derived from an EMBL/GenBank/DDBJ whole genome shotgun (WGS) entry which is preliminary data.</text>
</comment>
<evidence type="ECO:0000313" key="4">
    <source>
        <dbReference type="Proteomes" id="UP001181693"/>
    </source>
</evidence>
<dbReference type="Proteomes" id="UP001181693">
    <property type="component" value="Unassembled WGS sequence"/>
</dbReference>
<organism evidence="3 4">
    <name type="scientific">Pyxicephalus adspersus</name>
    <name type="common">African bullfrog</name>
    <dbReference type="NCBI Taxonomy" id="30357"/>
    <lineage>
        <taxon>Eukaryota</taxon>
        <taxon>Metazoa</taxon>
        <taxon>Chordata</taxon>
        <taxon>Craniata</taxon>
        <taxon>Vertebrata</taxon>
        <taxon>Euteleostomi</taxon>
        <taxon>Amphibia</taxon>
        <taxon>Batrachia</taxon>
        <taxon>Anura</taxon>
        <taxon>Neobatrachia</taxon>
        <taxon>Ranoidea</taxon>
        <taxon>Pyxicephalidae</taxon>
        <taxon>Pyxicephalinae</taxon>
        <taxon>Pyxicephalus</taxon>
    </lineage>
</organism>
<dbReference type="EMBL" id="DYDO01000008">
    <property type="protein sequence ID" value="DBA19486.1"/>
    <property type="molecule type" value="Genomic_DNA"/>
</dbReference>
<evidence type="ECO:0000313" key="3">
    <source>
        <dbReference type="EMBL" id="DBA19486.1"/>
    </source>
</evidence>
<keyword evidence="4" id="KW-1185">Reference proteome</keyword>
<reference evidence="3" key="1">
    <citation type="thesis" date="2020" institute="ProQuest LLC" country="789 East Eisenhower Parkway, Ann Arbor, MI, USA">
        <title>Comparative Genomics and Chromosome Evolution.</title>
        <authorList>
            <person name="Mudd A.B."/>
        </authorList>
    </citation>
    <scope>NUCLEOTIDE SEQUENCE</scope>
    <source>
        <strain evidence="3">1538</strain>
        <tissue evidence="3">Blood</tissue>
    </source>
</reference>
<protein>
    <recommendedName>
        <fullName evidence="2">SUN domain-containing protein</fullName>
    </recommendedName>
</protein>
<proteinExistence type="predicted"/>
<evidence type="ECO:0000259" key="2">
    <source>
        <dbReference type="Pfam" id="PF09387"/>
    </source>
</evidence>
<feature type="domain" description="SUN" evidence="2">
    <location>
        <begin position="92"/>
        <end position="231"/>
    </location>
</feature>
<feature type="compositionally biased region" description="Low complexity" evidence="1">
    <location>
        <begin position="85"/>
        <end position="111"/>
    </location>
</feature>
<gene>
    <name evidence="3" type="ORF">GDO54_015319</name>
</gene>
<accession>A0AAV2ZMV5</accession>
<feature type="region of interest" description="Disordered" evidence="1">
    <location>
        <begin position="84"/>
        <end position="111"/>
    </location>
</feature>
<dbReference type="AlphaFoldDB" id="A0AAV2ZMV5"/>